<evidence type="ECO:0000256" key="4">
    <source>
        <dbReference type="SAM" id="MobiDB-lite"/>
    </source>
</evidence>
<evidence type="ECO:0000256" key="2">
    <source>
        <dbReference type="ARBA" id="ARBA00022679"/>
    </source>
</evidence>
<name>A0A9D2VK25_9ACTN</name>
<dbReference type="InterPro" id="IPR012893">
    <property type="entry name" value="HipA-like_C"/>
</dbReference>
<keyword evidence="2" id="KW-0808">Transferase</keyword>
<dbReference type="EMBL" id="DYZL01000094">
    <property type="protein sequence ID" value="HJH43079.1"/>
    <property type="molecule type" value="Genomic_DNA"/>
</dbReference>
<dbReference type="InterPro" id="IPR052028">
    <property type="entry name" value="HipA_Ser/Thr_kinase"/>
</dbReference>
<dbReference type="PANTHER" id="PTHR37419">
    <property type="entry name" value="SERINE/THREONINE-PROTEIN KINASE TOXIN HIPA"/>
    <property type="match status" value="1"/>
</dbReference>
<feature type="region of interest" description="Disordered" evidence="4">
    <location>
        <begin position="1"/>
        <end position="27"/>
    </location>
</feature>
<gene>
    <name evidence="7" type="ORF">K8V16_04700</name>
</gene>
<sequence>MSGKSEPMLGVTSPARPAAASKNPSSHAVRRLLDRTGLASKSVYVFYAGRSVGTLAATRDGVLAFEYEDEWLRDGFSISPLSLPLEKRVFVADRHPLDGVFGVFDDSLPDGWGRLLVDRLLRSQGIDPYEVGPIARLSLVGSSGMGALEYEPATDVPLAGSALDLDELAEECARLLRTDFSEDLDALFALGGSSGGARPKILTRIEGEEWIVKFPASVDGPAIGLEEYRIALAAQACGIAMPEVRLFPSKRCEGYFGVRRFDRVRDAHGRTTKVHMASAGALLETSHRIPNLDYDMLMKLTLKLTDDFSEVERLYRLMCFNVFVGNRDDHAKNFSYLYDEPRGAWTLSPAYDLTRNDGMNGEHATTVNGKGRNIELEDLLAVGARAGLTPSCARVIADEARDAVVDMEAEGGLS</sequence>
<evidence type="ECO:0000256" key="3">
    <source>
        <dbReference type="ARBA" id="ARBA00022777"/>
    </source>
</evidence>
<evidence type="ECO:0000259" key="6">
    <source>
        <dbReference type="Pfam" id="PF13657"/>
    </source>
</evidence>
<accession>A0A9D2VK25</accession>
<evidence type="ECO:0000313" key="8">
    <source>
        <dbReference type="Proteomes" id="UP000789325"/>
    </source>
</evidence>
<evidence type="ECO:0000256" key="1">
    <source>
        <dbReference type="ARBA" id="ARBA00010164"/>
    </source>
</evidence>
<evidence type="ECO:0000313" key="7">
    <source>
        <dbReference type="EMBL" id="HJH43079.1"/>
    </source>
</evidence>
<dbReference type="GO" id="GO:0005829">
    <property type="term" value="C:cytosol"/>
    <property type="evidence" value="ECO:0007669"/>
    <property type="project" value="TreeGrafter"/>
</dbReference>
<feature type="domain" description="HipA-like C-terminal" evidence="5">
    <location>
        <begin position="193"/>
        <end position="405"/>
    </location>
</feature>
<keyword evidence="3" id="KW-0418">Kinase</keyword>
<dbReference type="Pfam" id="PF07804">
    <property type="entry name" value="HipA_C"/>
    <property type="match status" value="1"/>
</dbReference>
<feature type="domain" description="HipA N-terminal subdomain 1" evidence="6">
    <location>
        <begin position="44"/>
        <end position="150"/>
    </location>
</feature>
<dbReference type="Pfam" id="PF13657">
    <property type="entry name" value="Couple_hipA"/>
    <property type="match status" value="1"/>
</dbReference>
<dbReference type="GO" id="GO:0004674">
    <property type="term" value="F:protein serine/threonine kinase activity"/>
    <property type="evidence" value="ECO:0007669"/>
    <property type="project" value="TreeGrafter"/>
</dbReference>
<dbReference type="Gene3D" id="1.10.1070.20">
    <property type="match status" value="1"/>
</dbReference>
<dbReference type="Proteomes" id="UP000789325">
    <property type="component" value="Unassembled WGS sequence"/>
</dbReference>
<protein>
    <submittedName>
        <fullName evidence="7">Type II toxin-antitoxin system HipA family toxin</fullName>
    </submittedName>
</protein>
<organism evidence="7 8">
    <name type="scientific">Rubneribacter badeniensis</name>
    <dbReference type="NCBI Taxonomy" id="2070688"/>
    <lineage>
        <taxon>Bacteria</taxon>
        <taxon>Bacillati</taxon>
        <taxon>Actinomycetota</taxon>
        <taxon>Coriobacteriia</taxon>
        <taxon>Eggerthellales</taxon>
        <taxon>Eggerthellaceae</taxon>
        <taxon>Rubneribacter</taxon>
    </lineage>
</organism>
<dbReference type="PANTHER" id="PTHR37419:SF8">
    <property type="entry name" value="TOXIN YJJJ"/>
    <property type="match status" value="1"/>
</dbReference>
<dbReference type="AlphaFoldDB" id="A0A9D2VK25"/>
<dbReference type="NCBIfam" id="TIGR03071">
    <property type="entry name" value="couple_hipA"/>
    <property type="match status" value="1"/>
</dbReference>
<reference evidence="7" key="1">
    <citation type="journal article" date="2021" name="PeerJ">
        <title>Extensive microbial diversity within the chicken gut microbiome revealed by metagenomics and culture.</title>
        <authorList>
            <person name="Gilroy R."/>
            <person name="Ravi A."/>
            <person name="Getino M."/>
            <person name="Pursley I."/>
            <person name="Horton D.L."/>
            <person name="Alikhan N.F."/>
            <person name="Baker D."/>
            <person name="Gharbi K."/>
            <person name="Hall N."/>
            <person name="Watson M."/>
            <person name="Adriaenssens E.M."/>
            <person name="Foster-Nyarko E."/>
            <person name="Jarju S."/>
            <person name="Secka A."/>
            <person name="Antonio M."/>
            <person name="Oren A."/>
            <person name="Chaudhuri R.R."/>
            <person name="La Ragione R."/>
            <person name="Hildebrand F."/>
            <person name="Pallen M.J."/>
        </authorList>
    </citation>
    <scope>NUCLEOTIDE SEQUENCE</scope>
    <source>
        <strain evidence="7">USAMLcec12-2067</strain>
    </source>
</reference>
<reference evidence="7" key="2">
    <citation type="submission" date="2021-09" db="EMBL/GenBank/DDBJ databases">
        <authorList>
            <person name="Gilroy R."/>
        </authorList>
    </citation>
    <scope>NUCLEOTIDE SEQUENCE</scope>
    <source>
        <strain evidence="7">USAMLcec12-2067</strain>
    </source>
</reference>
<dbReference type="InterPro" id="IPR017508">
    <property type="entry name" value="HipA_N1"/>
</dbReference>
<evidence type="ECO:0000259" key="5">
    <source>
        <dbReference type="Pfam" id="PF07804"/>
    </source>
</evidence>
<proteinExistence type="inferred from homology"/>
<comment type="similarity">
    <text evidence="1">Belongs to the HipA Ser/Thr kinase family.</text>
</comment>
<comment type="caution">
    <text evidence="7">The sequence shown here is derived from an EMBL/GenBank/DDBJ whole genome shotgun (WGS) entry which is preliminary data.</text>
</comment>